<evidence type="ECO:0000256" key="3">
    <source>
        <dbReference type="ARBA" id="ARBA00022475"/>
    </source>
</evidence>
<dbReference type="OrthoDB" id="8830244at2759"/>
<dbReference type="Gene3D" id="1.20.140.150">
    <property type="match status" value="1"/>
</dbReference>
<evidence type="ECO:0000313" key="9">
    <source>
        <dbReference type="EMBL" id="OBS79904.1"/>
    </source>
</evidence>
<organism evidence="9 10">
    <name type="scientific">Neotoma lepida</name>
    <name type="common">Desert woodrat</name>
    <dbReference type="NCBI Taxonomy" id="56216"/>
    <lineage>
        <taxon>Eukaryota</taxon>
        <taxon>Metazoa</taxon>
        <taxon>Chordata</taxon>
        <taxon>Craniata</taxon>
        <taxon>Vertebrata</taxon>
        <taxon>Euteleostomi</taxon>
        <taxon>Mammalia</taxon>
        <taxon>Eutheria</taxon>
        <taxon>Euarchontoglires</taxon>
        <taxon>Glires</taxon>
        <taxon>Rodentia</taxon>
        <taxon>Myomorpha</taxon>
        <taxon>Muroidea</taxon>
        <taxon>Cricetidae</taxon>
        <taxon>Neotominae</taxon>
        <taxon>Neotoma</taxon>
    </lineage>
</organism>
<accession>A0A1A6HNT1</accession>
<evidence type="ECO:0000256" key="2">
    <source>
        <dbReference type="ARBA" id="ARBA00022427"/>
    </source>
</evidence>
<protein>
    <recommendedName>
        <fullName evidence="8">Claudin</fullName>
    </recommendedName>
</protein>
<reference evidence="9 10" key="1">
    <citation type="submission" date="2016-06" db="EMBL/GenBank/DDBJ databases">
        <title>The Draft Genome Sequence and Annotation of the Desert Woodrat Neotoma lepida.</title>
        <authorList>
            <person name="Campbell M."/>
            <person name="Oakeson K.F."/>
            <person name="Yandell M."/>
            <person name="Halpert J.R."/>
            <person name="Dearing D."/>
        </authorList>
    </citation>
    <scope>NUCLEOTIDE SEQUENCE [LARGE SCALE GENOMIC DNA]</scope>
    <source>
        <strain evidence="9">417</strain>
        <tissue evidence="9">Liver</tissue>
    </source>
</reference>
<dbReference type="GO" id="GO:0005198">
    <property type="term" value="F:structural molecule activity"/>
    <property type="evidence" value="ECO:0007669"/>
    <property type="project" value="InterPro"/>
</dbReference>
<dbReference type="GO" id="GO:0005886">
    <property type="term" value="C:plasma membrane"/>
    <property type="evidence" value="ECO:0007669"/>
    <property type="project" value="UniProtKB-SubCell"/>
</dbReference>
<keyword evidence="10" id="KW-1185">Reference proteome</keyword>
<sequence length="202" mass="22176">MFQIHCDEAGTQHGHAPQAHHGLCWSAILRIVLTLLGCINALVSCALPMWKVTDFISNSIIVAQMVWEGLWMSCVVQSIVQMQCKVYDSLLALPQDLQAAKALCVMALLIVLLGLLAYLAGAKCTTCVEGKNSKSRLVLISGIIFVIPVVLTFIPVYWTAHSIIQNFYNPLVSDVQNLSKEFLLLQQLQLLLEVSANASRAV</sequence>
<keyword evidence="7 8" id="KW-0472">Membrane</keyword>
<evidence type="ECO:0000256" key="7">
    <source>
        <dbReference type="ARBA" id="ARBA00023136"/>
    </source>
</evidence>
<dbReference type="Pfam" id="PF00822">
    <property type="entry name" value="PMP22_Claudin"/>
    <property type="match status" value="1"/>
</dbReference>
<keyword evidence="6 8" id="KW-1133">Transmembrane helix</keyword>
<dbReference type="PRINTS" id="PR01077">
    <property type="entry name" value="CLAUDIN"/>
</dbReference>
<feature type="transmembrane region" description="Helical" evidence="8">
    <location>
        <begin position="59"/>
        <end position="80"/>
    </location>
</feature>
<dbReference type="AlphaFoldDB" id="A0A1A6HNT1"/>
<keyword evidence="3 8" id="KW-1003">Cell membrane</keyword>
<proteinExistence type="inferred from homology"/>
<dbReference type="Proteomes" id="UP000092124">
    <property type="component" value="Unassembled WGS sequence"/>
</dbReference>
<evidence type="ECO:0000256" key="4">
    <source>
        <dbReference type="ARBA" id="ARBA00022692"/>
    </source>
</evidence>
<dbReference type="EMBL" id="LZPO01017711">
    <property type="protein sequence ID" value="OBS79904.1"/>
    <property type="molecule type" value="Genomic_DNA"/>
</dbReference>
<dbReference type="InterPro" id="IPR017974">
    <property type="entry name" value="Claudin_CS"/>
</dbReference>
<evidence type="ECO:0000256" key="1">
    <source>
        <dbReference type="ARBA" id="ARBA00008295"/>
    </source>
</evidence>
<dbReference type="PANTHER" id="PTHR12002">
    <property type="entry name" value="CLAUDIN"/>
    <property type="match status" value="1"/>
</dbReference>
<keyword evidence="4 8" id="KW-0812">Transmembrane</keyword>
<comment type="similarity">
    <text evidence="1 8">Belongs to the claudin family.</text>
</comment>
<comment type="caution">
    <text evidence="9">The sequence shown here is derived from an EMBL/GenBank/DDBJ whole genome shotgun (WGS) entry which is preliminary data.</text>
</comment>
<dbReference type="InterPro" id="IPR004031">
    <property type="entry name" value="PMP22/EMP/MP20/Claudin"/>
</dbReference>
<keyword evidence="2 8" id="KW-0796">Tight junction</keyword>
<evidence type="ECO:0000256" key="6">
    <source>
        <dbReference type="ARBA" id="ARBA00022989"/>
    </source>
</evidence>
<dbReference type="PROSITE" id="PS01346">
    <property type="entry name" value="CLAUDIN"/>
    <property type="match status" value="1"/>
</dbReference>
<dbReference type="GO" id="GO:0005923">
    <property type="term" value="C:bicellular tight junction"/>
    <property type="evidence" value="ECO:0007669"/>
    <property type="project" value="UniProtKB-SubCell"/>
</dbReference>
<keyword evidence="5 8" id="KW-0965">Cell junction</keyword>
<feature type="transmembrane region" description="Helical" evidence="8">
    <location>
        <begin position="100"/>
        <end position="121"/>
    </location>
</feature>
<dbReference type="STRING" id="56216.A0A1A6HNT1"/>
<evidence type="ECO:0000256" key="5">
    <source>
        <dbReference type="ARBA" id="ARBA00022949"/>
    </source>
</evidence>
<comment type="function">
    <text evidence="8">Claudins function as major constituents of the tight junction complexes that regulate the permeability of epithelia.</text>
</comment>
<gene>
    <name evidence="9" type="ORF">A6R68_21896</name>
</gene>
<comment type="subcellular location">
    <subcellularLocation>
        <location evidence="8">Cell junction</location>
        <location evidence="8">Tight junction</location>
    </subcellularLocation>
    <subcellularLocation>
        <location evidence="8">Cell membrane</location>
        <topology evidence="8">Multi-pass membrane protein</topology>
    </subcellularLocation>
</comment>
<evidence type="ECO:0000313" key="10">
    <source>
        <dbReference type="Proteomes" id="UP000092124"/>
    </source>
</evidence>
<dbReference type="InterPro" id="IPR006187">
    <property type="entry name" value="Claudin"/>
</dbReference>
<feature type="transmembrane region" description="Helical" evidence="8">
    <location>
        <begin position="27"/>
        <end position="47"/>
    </location>
</feature>
<feature type="transmembrane region" description="Helical" evidence="8">
    <location>
        <begin position="137"/>
        <end position="158"/>
    </location>
</feature>
<name>A0A1A6HNT1_NEOLE</name>
<evidence type="ECO:0000256" key="8">
    <source>
        <dbReference type="RuleBase" id="RU060637"/>
    </source>
</evidence>
<feature type="non-terminal residue" evidence="9">
    <location>
        <position position="202"/>
    </location>
</feature>